<dbReference type="Pfam" id="PF02028">
    <property type="entry name" value="BCCT"/>
    <property type="match status" value="1"/>
</dbReference>
<proteinExistence type="inferred from homology"/>
<dbReference type="NCBIfam" id="TIGR00842">
    <property type="entry name" value="bcct"/>
    <property type="match status" value="1"/>
</dbReference>
<name>A0ABV1RMQ2_9ALTE</name>
<evidence type="ECO:0000256" key="8">
    <source>
        <dbReference type="SAM" id="Phobius"/>
    </source>
</evidence>
<feature type="transmembrane region" description="Helical" evidence="8">
    <location>
        <begin position="287"/>
        <end position="310"/>
    </location>
</feature>
<dbReference type="RefSeq" id="WP_185976709.1">
    <property type="nucleotide sequence ID" value="NZ_CP041660.1"/>
</dbReference>
<dbReference type="InterPro" id="IPR018093">
    <property type="entry name" value="BCCT_CS"/>
</dbReference>
<gene>
    <name evidence="9" type="ORF">ABS311_20340</name>
</gene>
<evidence type="ECO:0000256" key="3">
    <source>
        <dbReference type="ARBA" id="ARBA00022448"/>
    </source>
</evidence>
<dbReference type="InterPro" id="IPR000060">
    <property type="entry name" value="BCCT_transptr"/>
</dbReference>
<reference evidence="9 10" key="1">
    <citation type="submission" date="2024-06" db="EMBL/GenBank/DDBJ databases">
        <authorList>
            <person name="Chen R.Y."/>
        </authorList>
    </citation>
    <scope>NUCLEOTIDE SEQUENCE [LARGE SCALE GENOMIC DNA]</scope>
    <source>
        <strain evidence="9 10">D2</strain>
    </source>
</reference>
<comment type="subcellular location">
    <subcellularLocation>
        <location evidence="1">Cell membrane</location>
        <topology evidence="1">Multi-pass membrane protein</topology>
    </subcellularLocation>
</comment>
<dbReference type="Proteomes" id="UP001467690">
    <property type="component" value="Unassembled WGS sequence"/>
</dbReference>
<feature type="transmembrane region" description="Helical" evidence="8">
    <location>
        <begin position="215"/>
        <end position="236"/>
    </location>
</feature>
<keyword evidence="7 8" id="KW-0472">Membrane</keyword>
<evidence type="ECO:0000256" key="7">
    <source>
        <dbReference type="ARBA" id="ARBA00023136"/>
    </source>
</evidence>
<evidence type="ECO:0000256" key="6">
    <source>
        <dbReference type="ARBA" id="ARBA00022989"/>
    </source>
</evidence>
<feature type="transmembrane region" description="Helical" evidence="8">
    <location>
        <begin position="422"/>
        <end position="441"/>
    </location>
</feature>
<comment type="caution">
    <text evidence="9">The sequence shown here is derived from an EMBL/GenBank/DDBJ whole genome shotgun (WGS) entry which is preliminary data.</text>
</comment>
<comment type="similarity">
    <text evidence="2">Belongs to the BCCT transporter (TC 2.A.15) family.</text>
</comment>
<evidence type="ECO:0000256" key="5">
    <source>
        <dbReference type="ARBA" id="ARBA00022692"/>
    </source>
</evidence>
<feature type="transmembrane region" description="Helical" evidence="8">
    <location>
        <begin position="341"/>
        <end position="359"/>
    </location>
</feature>
<dbReference type="PANTHER" id="PTHR30047">
    <property type="entry name" value="HIGH-AFFINITY CHOLINE TRANSPORT PROTEIN-RELATED"/>
    <property type="match status" value="1"/>
</dbReference>
<sequence length="538" mass="58881">MNRATLRELRKEYETDFELGQDNIEILGLDIHNPVFFVSALLILTFIGSTLLFPEQANTLLTDTKNWCITHFDWLFMAGGNIFVLFGLALIILPVGKIKLGGEQAKPEFSTLSWLAMLFAAGMGIGLMFWSVSEPLAYYTNWYGTPLNVTANTVAAEKMAMGATMYHWGIHPWAIYGIVALSLAFFTYSKGLPLTIRSTFYPLLGEKIWGWPGHLIDTLAVLATIFGLATSLGLGAKQAASGFNFLFDISAGLNTQIAIITGVTMVAVISVVRGLDGGVKVLSNTNMLLALLLLLFVLLAGPTLELFGWMVTTTGSYIENIVPLSNWVDRADQEWLHGWTVFYWAWWISWSPFVGMFIARISKGRTIREFMIAVLLVPMIITIIWMGTFGGSAIQQAKDNIGELGAGISSVSLTLFQMLEQLPFAHLTSFLAIVLILVFFVTSSDSGSLVIDSITSGGKIDAPVPQRIFWAILEGLIAITLLWGGGKAALSALQAGAISTGLPFTIILLLMCVSLYKGLKHELSVNKVKKEIKIKEQA</sequence>
<feature type="transmembrane region" description="Helical" evidence="8">
    <location>
        <begin position="114"/>
        <end position="132"/>
    </location>
</feature>
<evidence type="ECO:0000256" key="4">
    <source>
        <dbReference type="ARBA" id="ARBA00022475"/>
    </source>
</evidence>
<protein>
    <submittedName>
        <fullName evidence="9">BCCT family transporter</fullName>
    </submittedName>
</protein>
<feature type="transmembrane region" description="Helical" evidence="8">
    <location>
        <begin position="371"/>
        <end position="394"/>
    </location>
</feature>
<keyword evidence="10" id="KW-1185">Reference proteome</keyword>
<evidence type="ECO:0000256" key="1">
    <source>
        <dbReference type="ARBA" id="ARBA00004651"/>
    </source>
</evidence>
<organism evidence="9 10">
    <name type="scientific">Catenovulum sediminis</name>
    <dbReference type="NCBI Taxonomy" id="1740262"/>
    <lineage>
        <taxon>Bacteria</taxon>
        <taxon>Pseudomonadati</taxon>
        <taxon>Pseudomonadota</taxon>
        <taxon>Gammaproteobacteria</taxon>
        <taxon>Alteromonadales</taxon>
        <taxon>Alteromonadaceae</taxon>
        <taxon>Catenovulum</taxon>
    </lineage>
</organism>
<feature type="transmembrane region" description="Helical" evidence="8">
    <location>
        <begin position="74"/>
        <end position="93"/>
    </location>
</feature>
<dbReference type="EMBL" id="JBELOE010000287">
    <property type="protein sequence ID" value="MER2494228.1"/>
    <property type="molecule type" value="Genomic_DNA"/>
</dbReference>
<feature type="transmembrane region" description="Helical" evidence="8">
    <location>
        <begin position="492"/>
        <end position="516"/>
    </location>
</feature>
<feature type="transmembrane region" description="Helical" evidence="8">
    <location>
        <begin position="173"/>
        <end position="194"/>
    </location>
</feature>
<keyword evidence="3" id="KW-0813">Transport</keyword>
<feature type="transmembrane region" description="Helical" evidence="8">
    <location>
        <begin position="35"/>
        <end position="54"/>
    </location>
</feature>
<evidence type="ECO:0000256" key="2">
    <source>
        <dbReference type="ARBA" id="ARBA00005658"/>
    </source>
</evidence>
<dbReference type="PANTHER" id="PTHR30047:SF7">
    <property type="entry name" value="HIGH-AFFINITY CHOLINE TRANSPORT PROTEIN"/>
    <property type="match status" value="1"/>
</dbReference>
<evidence type="ECO:0000313" key="10">
    <source>
        <dbReference type="Proteomes" id="UP001467690"/>
    </source>
</evidence>
<keyword evidence="6 8" id="KW-1133">Transmembrane helix</keyword>
<keyword evidence="4" id="KW-1003">Cell membrane</keyword>
<keyword evidence="5 8" id="KW-0812">Transmembrane</keyword>
<accession>A0ABV1RMQ2</accession>
<feature type="transmembrane region" description="Helical" evidence="8">
    <location>
        <begin position="468"/>
        <end position="486"/>
    </location>
</feature>
<feature type="transmembrane region" description="Helical" evidence="8">
    <location>
        <begin position="256"/>
        <end position="275"/>
    </location>
</feature>
<dbReference type="PROSITE" id="PS01303">
    <property type="entry name" value="BCCT"/>
    <property type="match status" value="1"/>
</dbReference>
<evidence type="ECO:0000313" key="9">
    <source>
        <dbReference type="EMBL" id="MER2494228.1"/>
    </source>
</evidence>